<comment type="similarity">
    <text evidence="2">Belongs to the glycosyl hydrolase 18 family. Chitinase class II subfamily.</text>
</comment>
<dbReference type="PANTHER" id="PTHR11177:SF317">
    <property type="entry name" value="CHITINASE 12-RELATED"/>
    <property type="match status" value="1"/>
</dbReference>
<dbReference type="InterPro" id="IPR029070">
    <property type="entry name" value="Chitinase_insertion_sf"/>
</dbReference>
<feature type="domain" description="Fibronectin type-III" evidence="12">
    <location>
        <begin position="101"/>
        <end position="186"/>
    </location>
</feature>
<keyword evidence="6" id="KW-0146">Chitin degradation</keyword>
<dbReference type="GO" id="GO:0030246">
    <property type="term" value="F:carbohydrate binding"/>
    <property type="evidence" value="ECO:0007669"/>
    <property type="project" value="InterPro"/>
</dbReference>
<evidence type="ECO:0000313" key="14">
    <source>
        <dbReference type="EMBL" id="NUW37765.1"/>
    </source>
</evidence>
<dbReference type="EMBL" id="JABWGN010000023">
    <property type="protein sequence ID" value="NUW37765.1"/>
    <property type="molecule type" value="Genomic_DNA"/>
</dbReference>
<evidence type="ECO:0000256" key="3">
    <source>
        <dbReference type="ARBA" id="ARBA00012729"/>
    </source>
</evidence>
<evidence type="ECO:0000259" key="13">
    <source>
        <dbReference type="PROSITE" id="PS51910"/>
    </source>
</evidence>
<dbReference type="Pfam" id="PF00704">
    <property type="entry name" value="Glyco_hydro_18"/>
    <property type="match status" value="1"/>
</dbReference>
<dbReference type="AlphaFoldDB" id="A0A7Y6IHK3"/>
<keyword evidence="7" id="KW-0119">Carbohydrate metabolism</keyword>
<dbReference type="PROSITE" id="PS51910">
    <property type="entry name" value="GH18_2"/>
    <property type="match status" value="1"/>
</dbReference>
<dbReference type="SUPFAM" id="SSF51445">
    <property type="entry name" value="(Trans)glycosidases"/>
    <property type="match status" value="1"/>
</dbReference>
<dbReference type="GO" id="GO:0008843">
    <property type="term" value="F:endochitinase activity"/>
    <property type="evidence" value="ECO:0007669"/>
    <property type="project" value="UniProtKB-EC"/>
</dbReference>
<reference evidence="14 15" key="1">
    <citation type="submission" date="2020-06" db="EMBL/GenBank/DDBJ databases">
        <title>Nonomuraea sp. SMC257, a novel actinomycete isolated from soil.</title>
        <authorList>
            <person name="Chanama M."/>
        </authorList>
    </citation>
    <scope>NUCLEOTIDE SEQUENCE [LARGE SCALE GENOMIC DNA]</scope>
    <source>
        <strain evidence="14 15">SMC257</strain>
    </source>
</reference>
<dbReference type="SUPFAM" id="SSF49265">
    <property type="entry name" value="Fibronectin type III"/>
    <property type="match status" value="1"/>
</dbReference>
<dbReference type="Gene3D" id="2.60.40.10">
    <property type="entry name" value="Immunoglobulins"/>
    <property type="match status" value="1"/>
</dbReference>
<dbReference type="EC" id="3.2.1.14" evidence="3"/>
<evidence type="ECO:0000256" key="10">
    <source>
        <dbReference type="RuleBase" id="RU000489"/>
    </source>
</evidence>
<dbReference type="SMART" id="SM00060">
    <property type="entry name" value="FN3"/>
    <property type="match status" value="1"/>
</dbReference>
<evidence type="ECO:0000313" key="15">
    <source>
        <dbReference type="Proteomes" id="UP000586042"/>
    </source>
</evidence>
<dbReference type="InterPro" id="IPR003961">
    <property type="entry name" value="FN3_dom"/>
</dbReference>
<dbReference type="FunFam" id="2.60.40.10:FF:001114">
    <property type="entry name" value="Chitinase A1"/>
    <property type="match status" value="1"/>
</dbReference>
<dbReference type="GO" id="GO:0006032">
    <property type="term" value="P:chitin catabolic process"/>
    <property type="evidence" value="ECO:0007669"/>
    <property type="project" value="UniProtKB-KW"/>
</dbReference>
<dbReference type="SUPFAM" id="SSF51055">
    <property type="entry name" value="Carbohydrate binding domain"/>
    <property type="match status" value="1"/>
</dbReference>
<evidence type="ECO:0000256" key="6">
    <source>
        <dbReference type="ARBA" id="ARBA00023024"/>
    </source>
</evidence>
<keyword evidence="8 10" id="KW-0326">Glycosidase</keyword>
<evidence type="ECO:0000259" key="12">
    <source>
        <dbReference type="PROSITE" id="PS50853"/>
    </source>
</evidence>
<dbReference type="PROSITE" id="PS50853">
    <property type="entry name" value="FN3"/>
    <property type="match status" value="1"/>
</dbReference>
<feature type="domain" description="GH18" evidence="13">
    <location>
        <begin position="192"/>
        <end position="561"/>
    </location>
</feature>
<name>A0A7Y6IHK3_9ACTN</name>
<feature type="signal peptide" evidence="11">
    <location>
        <begin position="1"/>
        <end position="25"/>
    </location>
</feature>
<evidence type="ECO:0000256" key="8">
    <source>
        <dbReference type="ARBA" id="ARBA00023295"/>
    </source>
</evidence>
<evidence type="ECO:0000256" key="11">
    <source>
        <dbReference type="SAM" id="SignalP"/>
    </source>
</evidence>
<dbReference type="RefSeq" id="WP_175595214.1">
    <property type="nucleotide sequence ID" value="NZ_JABWGN010000023.1"/>
</dbReference>
<dbReference type="SUPFAM" id="SSF54556">
    <property type="entry name" value="Chitinase insertion domain"/>
    <property type="match status" value="1"/>
</dbReference>
<dbReference type="InterPro" id="IPR036116">
    <property type="entry name" value="FN3_sf"/>
</dbReference>
<dbReference type="InterPro" id="IPR036573">
    <property type="entry name" value="CBM_sf_5/12"/>
</dbReference>
<dbReference type="SMART" id="SM00636">
    <property type="entry name" value="Glyco_18"/>
    <property type="match status" value="1"/>
</dbReference>
<dbReference type="PANTHER" id="PTHR11177">
    <property type="entry name" value="CHITINASE"/>
    <property type="match status" value="1"/>
</dbReference>
<keyword evidence="15" id="KW-1185">Reference proteome</keyword>
<dbReference type="InterPro" id="IPR003610">
    <property type="entry name" value="CBM5/12"/>
</dbReference>
<dbReference type="Proteomes" id="UP000586042">
    <property type="component" value="Unassembled WGS sequence"/>
</dbReference>
<evidence type="ECO:0000256" key="2">
    <source>
        <dbReference type="ARBA" id="ARBA00009121"/>
    </source>
</evidence>
<keyword evidence="5 10" id="KW-0378">Hydrolase</keyword>
<evidence type="ECO:0000256" key="4">
    <source>
        <dbReference type="ARBA" id="ARBA00022729"/>
    </source>
</evidence>
<dbReference type="GO" id="GO:0008061">
    <property type="term" value="F:chitin binding"/>
    <property type="evidence" value="ECO:0007669"/>
    <property type="project" value="InterPro"/>
</dbReference>
<proteinExistence type="inferred from homology"/>
<organism evidence="14 15">
    <name type="scientific">Nonomuraea montanisoli</name>
    <dbReference type="NCBI Taxonomy" id="2741721"/>
    <lineage>
        <taxon>Bacteria</taxon>
        <taxon>Bacillati</taxon>
        <taxon>Actinomycetota</taxon>
        <taxon>Actinomycetes</taxon>
        <taxon>Streptosporangiales</taxon>
        <taxon>Streptosporangiaceae</taxon>
        <taxon>Nonomuraea</taxon>
    </lineage>
</organism>
<dbReference type="CDD" id="cd06548">
    <property type="entry name" value="GH18_chitinase"/>
    <property type="match status" value="1"/>
</dbReference>
<dbReference type="CDD" id="cd00063">
    <property type="entry name" value="FN3"/>
    <property type="match status" value="1"/>
</dbReference>
<dbReference type="Pfam" id="PF02839">
    <property type="entry name" value="CBM_5_12"/>
    <property type="match status" value="1"/>
</dbReference>
<dbReference type="InterPro" id="IPR050314">
    <property type="entry name" value="Glycosyl_Hydrlase_18"/>
</dbReference>
<comment type="caution">
    <text evidence="14">The sequence shown here is derived from an EMBL/GenBank/DDBJ whole genome shotgun (WGS) entry which is preliminary data.</text>
</comment>
<accession>A0A7Y6IHK3</accession>
<dbReference type="Gene3D" id="2.10.10.20">
    <property type="entry name" value="Carbohydrate-binding module superfamily 5/12"/>
    <property type="match status" value="1"/>
</dbReference>
<keyword evidence="9" id="KW-0624">Polysaccharide degradation</keyword>
<comment type="catalytic activity">
    <reaction evidence="1">
        <text>Random endo-hydrolysis of N-acetyl-beta-D-glucosaminide (1-&gt;4)-beta-linkages in chitin and chitodextrins.</text>
        <dbReference type="EC" id="3.2.1.14"/>
    </reaction>
</comment>
<dbReference type="CDD" id="cd12214">
    <property type="entry name" value="ChiA1_BD"/>
    <property type="match status" value="1"/>
</dbReference>
<dbReference type="InterPro" id="IPR013783">
    <property type="entry name" value="Ig-like_fold"/>
</dbReference>
<dbReference type="InterPro" id="IPR017853">
    <property type="entry name" value="GH"/>
</dbReference>
<dbReference type="PROSITE" id="PS01095">
    <property type="entry name" value="GH18_1"/>
    <property type="match status" value="1"/>
</dbReference>
<evidence type="ECO:0000256" key="1">
    <source>
        <dbReference type="ARBA" id="ARBA00000822"/>
    </source>
</evidence>
<evidence type="ECO:0000256" key="7">
    <source>
        <dbReference type="ARBA" id="ARBA00023277"/>
    </source>
</evidence>
<dbReference type="GO" id="GO:0000272">
    <property type="term" value="P:polysaccharide catabolic process"/>
    <property type="evidence" value="ECO:0007669"/>
    <property type="project" value="UniProtKB-KW"/>
</dbReference>
<keyword evidence="4 11" id="KW-0732">Signal</keyword>
<dbReference type="GO" id="GO:0005576">
    <property type="term" value="C:extracellular region"/>
    <property type="evidence" value="ECO:0007669"/>
    <property type="project" value="InterPro"/>
</dbReference>
<evidence type="ECO:0000256" key="9">
    <source>
        <dbReference type="ARBA" id="ARBA00023326"/>
    </source>
</evidence>
<dbReference type="Gene3D" id="3.20.20.80">
    <property type="entry name" value="Glycosidases"/>
    <property type="match status" value="1"/>
</dbReference>
<dbReference type="InterPro" id="IPR001579">
    <property type="entry name" value="Glyco_hydro_18_chit_AS"/>
</dbReference>
<protein>
    <recommendedName>
        <fullName evidence="3">chitinase</fullName>
        <ecNumber evidence="3">3.2.1.14</ecNumber>
    </recommendedName>
</protein>
<gene>
    <name evidence="14" type="ORF">HTZ77_41145</name>
</gene>
<sequence>MRHRSLSKVLAGVAAFLLPLTAAVAVPPAAQAVPATSVRAAALLAEWAPNVAYATGARVTYNGVTYECIQGHTSQTGWEPPNVPALWKPVTGGGDTQAPSVPGGLRSTGVTSSSVSLAWNASTDNVGVTGYDVYRGSALVSTVTGTSYTDSGLSASTSYTYTVRARDAAGNVSAASAAVTATTGGGGGGGGNKLLGYFVQWGVYQRGYHVKNIDTSGSAAKLTHVNYAFGNVQNGQCTIGDSYADYDRFYSAAESVDGVADTWDAGALRGSFNQLRKLKKKYPNLKVLFSFGGWTWSGGFTQAAANPAAFADSCYRLVEDPRWADVFDGIDIDWEYPNACGLTCDSSGPAAFRNLMSALRSRFGSGNLVTAAITADGTSGGKIDAADYGGAAQYVDWYNVMTYDFFGAWAAQGPTAPHSPLTSYSGIPTPGFYSDNAIQKLKSKGVPAGKLLLGVGFYGRGWTGVTQAAPGGTASGPAPGTYEQGIEDYKVLKTRCPATGTVAGTAYAYCGGQWWSYDTPATIGGKMSYSKDQGLGGSFFWELSGDTTGGELITAMRNGLG</sequence>
<dbReference type="Pfam" id="PF00041">
    <property type="entry name" value="fn3"/>
    <property type="match status" value="1"/>
</dbReference>
<dbReference type="SMART" id="SM00495">
    <property type="entry name" value="ChtBD3"/>
    <property type="match status" value="1"/>
</dbReference>
<dbReference type="Gene3D" id="3.10.50.10">
    <property type="match status" value="1"/>
</dbReference>
<dbReference type="InterPro" id="IPR001223">
    <property type="entry name" value="Glyco_hydro18_cat"/>
</dbReference>
<evidence type="ECO:0000256" key="5">
    <source>
        <dbReference type="ARBA" id="ARBA00022801"/>
    </source>
</evidence>
<dbReference type="InterPro" id="IPR011583">
    <property type="entry name" value="Chitinase_II/V-like_cat"/>
</dbReference>
<feature type="chain" id="PRO_5038875033" description="chitinase" evidence="11">
    <location>
        <begin position="26"/>
        <end position="561"/>
    </location>
</feature>